<organism evidence="1 2">
    <name type="scientific">Leptospira borgpetersenii str. Brem 328</name>
    <dbReference type="NCBI Taxonomy" id="1049780"/>
    <lineage>
        <taxon>Bacteria</taxon>
        <taxon>Pseudomonadati</taxon>
        <taxon>Spirochaetota</taxon>
        <taxon>Spirochaetia</taxon>
        <taxon>Leptospirales</taxon>
        <taxon>Leptospiraceae</taxon>
        <taxon>Leptospira</taxon>
    </lineage>
</organism>
<protein>
    <submittedName>
        <fullName evidence="1">Uncharacterized protein</fullName>
    </submittedName>
</protein>
<dbReference type="AlphaFoldDB" id="A0ABC9SGP0"/>
<dbReference type="Proteomes" id="UP000012166">
    <property type="component" value="Unassembled WGS sequence"/>
</dbReference>
<dbReference type="EMBL" id="AHMS02000031">
    <property type="protein sequence ID" value="EMN16915.1"/>
    <property type="molecule type" value="Genomic_DNA"/>
</dbReference>
<comment type="caution">
    <text evidence="1">The sequence shown here is derived from an EMBL/GenBank/DDBJ whole genome shotgun (WGS) entry which is preliminary data.</text>
</comment>
<gene>
    <name evidence="1" type="ORF">LEP1GSC056_2352</name>
</gene>
<proteinExistence type="predicted"/>
<dbReference type="RefSeq" id="WP_002727527.1">
    <property type="nucleotide sequence ID" value="NZ_AHMS02000031.1"/>
</dbReference>
<sequence length="50" mass="5841">MRPALNSILIKVNPEFFYFKNGTQVLYALKVRLATKYEIGKEDVIIQTEH</sequence>
<evidence type="ECO:0000313" key="1">
    <source>
        <dbReference type="EMBL" id="EMN16915.1"/>
    </source>
</evidence>
<evidence type="ECO:0000313" key="2">
    <source>
        <dbReference type="Proteomes" id="UP000012166"/>
    </source>
</evidence>
<reference evidence="1 2" key="1">
    <citation type="submission" date="2013-01" db="EMBL/GenBank/DDBJ databases">
        <authorList>
            <person name="Harkins D.M."/>
            <person name="Durkin A.S."/>
            <person name="Brinkac L.M."/>
            <person name="Haft D.H."/>
            <person name="Selengut J.D."/>
            <person name="Sanka R."/>
            <person name="DePew J."/>
            <person name="Purushe J."/>
            <person name="Hartskeerl R.A."/>
            <person name="Ahmed A."/>
            <person name="van der Linden H."/>
            <person name="Goris M.G.A."/>
            <person name="Vinetz J.M."/>
            <person name="Sutton G.G."/>
            <person name="Nierman W.C."/>
            <person name="Fouts D.E."/>
        </authorList>
    </citation>
    <scope>NUCLEOTIDE SEQUENCE [LARGE SCALE GENOMIC DNA]</scope>
    <source>
        <strain evidence="1 2">Brem 328</strain>
    </source>
</reference>
<accession>A0ABC9SGP0</accession>
<name>A0ABC9SGP0_LEPBO</name>